<evidence type="ECO:0000259" key="7">
    <source>
        <dbReference type="PROSITE" id="PS50113"/>
    </source>
</evidence>
<dbReference type="EC" id="2.7.13.3" evidence="2"/>
<organism evidence="8 9">
    <name type="scientific">Pedobacter boryungensis</name>
    <dbReference type="NCBI Taxonomy" id="869962"/>
    <lineage>
        <taxon>Bacteria</taxon>
        <taxon>Pseudomonadati</taxon>
        <taxon>Bacteroidota</taxon>
        <taxon>Sphingobacteriia</taxon>
        <taxon>Sphingobacteriales</taxon>
        <taxon>Sphingobacteriaceae</taxon>
        <taxon>Pedobacter</taxon>
    </lineage>
</organism>
<dbReference type="SMART" id="SM00086">
    <property type="entry name" value="PAC"/>
    <property type="match status" value="4"/>
</dbReference>
<feature type="domain" description="PAS" evidence="6">
    <location>
        <begin position="13"/>
        <end position="83"/>
    </location>
</feature>
<comment type="catalytic activity">
    <reaction evidence="1">
        <text>ATP + protein L-histidine = ADP + protein N-phospho-L-histidine.</text>
        <dbReference type="EC" id="2.7.13.3"/>
    </reaction>
</comment>
<evidence type="ECO:0000259" key="6">
    <source>
        <dbReference type="PROSITE" id="PS50112"/>
    </source>
</evidence>
<sequence length="941" mass="108320">MGRPEVTNQITNGKLSFRKLIEHSYAGVTLMDKDLKMIYRSPSAQRITGWSDSERSEIGPSSLVHPHDEDILQDVLLRVYAQPGESLSTRFRIRHFDGNYIWIDCTLTNLLHEEDIEAIVFNFIDITRQVELEVEQHQSQALLREKADFIRMVTDHTPAMIAYFSADLRCRFANKPYEDFFGGNQSVIGRLKSELLSPEEYSTHQRHLKAVLKGHRQSFERSLPSENGNTLFTHTQYLPDGPPGKVKGFYSLIYDITEIKLAEAEVRQQSSQMEELMDSITDGFFSADSEQRYTYVNKKLGEIVGMNPEDMIGRNIWELFPDAVGSSTYECIQQALREKRYITNEDHYVPLGLWQENRIYPREDGFSMFIQDITIRKKADQQYYMLVDRAPDMIGILGIDRYFKRVNPAMCNQLEYTEQELLETPLDLLVHPADLEVSRERTLAFLATGDLTLYFENRFVSKSGKTIWLSWTVTRSEDDGLMFCVGKNISEKKEMENLLLKANQLARIGSWEIDRVTGIAYWSQITREIYEVPDDFVPGIDNWLSFYREGADRDYIAGKMAGTIATGQPCDAEVELVTAKGNTRWVRAIAEAEFRNGECIRVYGSFQDIDDRKRAELAAIATLAERNNILDSIGDGFFAVDHNWIVTYWNATAEKTMGNSREMVLGRCLWDIYSDVVELDFYKYYQRAMRTGNAQHFEDYYPAMNTWFGINAYPSQNGLSVFFRDITESKKSSQALAESEKRYSDLFQLSPLPMFVYEIETLKYLDVNAAAITHYGYSREDFLAMTILDIRPVNDIPLIQNVLLEQQKEHKVKTHGTFRHRKKNGEIIQVDIQSNQIVYKGVKARVVLANDVTERVRYVKAIEAQNKKLLDISWMQSHVIRAPLSRIMGLIPLLSQITEASAEQQTIYDYLVASANELDQVIRSITKATGTIDLDEEDKSM</sequence>
<comment type="caution">
    <text evidence="8">The sequence shown here is derived from an EMBL/GenBank/DDBJ whole genome shotgun (WGS) entry which is preliminary data.</text>
</comment>
<keyword evidence="5" id="KW-0418">Kinase</keyword>
<dbReference type="Gene3D" id="3.30.450.20">
    <property type="entry name" value="PAS domain"/>
    <property type="match status" value="7"/>
</dbReference>
<dbReference type="PANTHER" id="PTHR43304:SF1">
    <property type="entry name" value="PAC DOMAIN-CONTAINING PROTEIN"/>
    <property type="match status" value="1"/>
</dbReference>
<dbReference type="EMBL" id="JABMKV010000001">
    <property type="protein sequence ID" value="NQX31066.1"/>
    <property type="molecule type" value="Genomic_DNA"/>
</dbReference>
<keyword evidence="4" id="KW-0808">Transferase</keyword>
<feature type="domain" description="PAC" evidence="7">
    <location>
        <begin position="217"/>
        <end position="268"/>
    </location>
</feature>
<evidence type="ECO:0000256" key="4">
    <source>
        <dbReference type="ARBA" id="ARBA00022679"/>
    </source>
</evidence>
<dbReference type="SUPFAM" id="SSF55785">
    <property type="entry name" value="PYP-like sensor domain (PAS domain)"/>
    <property type="match status" value="7"/>
</dbReference>
<dbReference type="PROSITE" id="PS50112">
    <property type="entry name" value="PAS"/>
    <property type="match status" value="4"/>
</dbReference>
<keyword evidence="3" id="KW-0597">Phosphoprotein</keyword>
<accession>A0ABX2DAI4</accession>
<keyword evidence="9" id="KW-1185">Reference proteome</keyword>
<evidence type="ECO:0000256" key="3">
    <source>
        <dbReference type="ARBA" id="ARBA00022553"/>
    </source>
</evidence>
<evidence type="ECO:0000256" key="2">
    <source>
        <dbReference type="ARBA" id="ARBA00012438"/>
    </source>
</evidence>
<reference evidence="8 9" key="1">
    <citation type="submission" date="2020-05" db="EMBL/GenBank/DDBJ databases">
        <title>Description of Pedobacter foliorum sp. nov.</title>
        <authorList>
            <person name="Qi S."/>
            <person name="Carlier A."/>
            <person name="Cnockaert M."/>
            <person name="Vandamme P."/>
        </authorList>
    </citation>
    <scope>NUCLEOTIDE SEQUENCE [LARGE SCALE GENOMIC DNA]</scope>
    <source>
        <strain evidence="8 9">LMG 31300</strain>
    </source>
</reference>
<feature type="domain" description="PAS" evidence="6">
    <location>
        <begin position="622"/>
        <end position="692"/>
    </location>
</feature>
<dbReference type="SMART" id="SM00091">
    <property type="entry name" value="PAS"/>
    <property type="match status" value="7"/>
</dbReference>
<dbReference type="InterPro" id="IPR035965">
    <property type="entry name" value="PAS-like_dom_sf"/>
</dbReference>
<dbReference type="NCBIfam" id="TIGR00229">
    <property type="entry name" value="sensory_box"/>
    <property type="match status" value="6"/>
</dbReference>
<protein>
    <recommendedName>
        <fullName evidence="2">histidine kinase</fullName>
        <ecNumber evidence="2">2.7.13.3</ecNumber>
    </recommendedName>
</protein>
<dbReference type="Pfam" id="PF08447">
    <property type="entry name" value="PAS_3"/>
    <property type="match status" value="2"/>
</dbReference>
<dbReference type="InterPro" id="IPR000014">
    <property type="entry name" value="PAS"/>
</dbReference>
<dbReference type="InterPro" id="IPR052162">
    <property type="entry name" value="Sensor_kinase/Photoreceptor"/>
</dbReference>
<evidence type="ECO:0000256" key="1">
    <source>
        <dbReference type="ARBA" id="ARBA00000085"/>
    </source>
</evidence>
<evidence type="ECO:0000256" key="5">
    <source>
        <dbReference type="ARBA" id="ARBA00022777"/>
    </source>
</evidence>
<dbReference type="Proteomes" id="UP000762110">
    <property type="component" value="Unassembled WGS sequence"/>
</dbReference>
<dbReference type="CDD" id="cd00082">
    <property type="entry name" value="HisKA"/>
    <property type="match status" value="1"/>
</dbReference>
<feature type="domain" description="PAC" evidence="7">
    <location>
        <begin position="570"/>
        <end position="621"/>
    </location>
</feature>
<dbReference type="InterPro" id="IPR003661">
    <property type="entry name" value="HisK_dim/P_dom"/>
</dbReference>
<feature type="domain" description="PAS" evidence="6">
    <location>
        <begin position="269"/>
        <end position="339"/>
    </location>
</feature>
<dbReference type="PROSITE" id="PS50113">
    <property type="entry name" value="PAC"/>
    <property type="match status" value="2"/>
</dbReference>
<feature type="domain" description="PAS" evidence="6">
    <location>
        <begin position="739"/>
        <end position="811"/>
    </location>
</feature>
<dbReference type="CDD" id="cd00130">
    <property type="entry name" value="PAS"/>
    <property type="match status" value="6"/>
</dbReference>
<evidence type="ECO:0000313" key="8">
    <source>
        <dbReference type="EMBL" id="NQX31066.1"/>
    </source>
</evidence>
<dbReference type="Pfam" id="PF08448">
    <property type="entry name" value="PAS_4"/>
    <property type="match status" value="3"/>
</dbReference>
<dbReference type="PANTHER" id="PTHR43304">
    <property type="entry name" value="PHYTOCHROME-LIKE PROTEIN CPH1"/>
    <property type="match status" value="1"/>
</dbReference>
<dbReference type="InterPro" id="IPR013655">
    <property type="entry name" value="PAS_fold_3"/>
</dbReference>
<gene>
    <name evidence="8" type="ORF">HQN85_04990</name>
</gene>
<dbReference type="InterPro" id="IPR000700">
    <property type="entry name" value="PAS-assoc_C"/>
</dbReference>
<name>A0ABX2DAI4_9SPHI</name>
<dbReference type="Pfam" id="PF13426">
    <property type="entry name" value="PAS_9"/>
    <property type="match status" value="1"/>
</dbReference>
<evidence type="ECO:0000313" key="9">
    <source>
        <dbReference type="Proteomes" id="UP000762110"/>
    </source>
</evidence>
<dbReference type="InterPro" id="IPR001610">
    <property type="entry name" value="PAC"/>
</dbReference>
<dbReference type="InterPro" id="IPR013656">
    <property type="entry name" value="PAS_4"/>
</dbReference>
<dbReference type="InterPro" id="IPR013767">
    <property type="entry name" value="PAS_fold"/>
</dbReference>
<proteinExistence type="predicted"/>
<dbReference type="Pfam" id="PF00989">
    <property type="entry name" value="PAS"/>
    <property type="match status" value="1"/>
</dbReference>